<dbReference type="OrthoDB" id="1930084at2759"/>
<dbReference type="GO" id="GO:0005737">
    <property type="term" value="C:cytoplasm"/>
    <property type="evidence" value="ECO:0007669"/>
    <property type="project" value="UniProtKB-SubCell"/>
</dbReference>
<keyword evidence="7" id="KW-0963">Cytoplasm</keyword>
<dbReference type="Proteomes" id="UP000749293">
    <property type="component" value="Unassembled WGS sequence"/>
</dbReference>
<dbReference type="GO" id="GO:0046872">
    <property type="term" value="F:metal ion binding"/>
    <property type="evidence" value="ECO:0007669"/>
    <property type="project" value="UniProtKB-UniRule"/>
</dbReference>
<dbReference type="FunFam" id="3.60.21.10:FF:000006">
    <property type="entry name" value="Serine/threonine-protein phosphatase"/>
    <property type="match status" value="1"/>
</dbReference>
<feature type="region of interest" description="Disordered" evidence="9">
    <location>
        <begin position="522"/>
        <end position="541"/>
    </location>
</feature>
<evidence type="ECO:0000256" key="7">
    <source>
        <dbReference type="PIRNR" id="PIRNR000909"/>
    </source>
</evidence>
<protein>
    <recommendedName>
        <fullName evidence="7 8">Serine/threonine-protein phosphatase</fullName>
        <ecNumber evidence="7 8">3.1.3.16</ecNumber>
    </recommendedName>
</protein>
<dbReference type="EC" id="3.1.3.16" evidence="7 8"/>
<keyword evidence="4 7" id="KW-0904">Protein phosphatase</keyword>
<feature type="region of interest" description="Disordered" evidence="9">
    <location>
        <begin position="1"/>
        <end position="171"/>
    </location>
</feature>
<dbReference type="GeneID" id="55970179"/>
<comment type="similarity">
    <text evidence="6 7">Belongs to the PPP phosphatase family. PP-Z subfamily.</text>
</comment>
<accession>A0A9P4YYZ7</accession>
<keyword evidence="3 7" id="KW-0378">Hydrolase</keyword>
<dbReference type="AlphaFoldDB" id="A0A9P4YYZ7"/>
<dbReference type="Pfam" id="PF00149">
    <property type="entry name" value="Metallophos"/>
    <property type="match status" value="1"/>
</dbReference>
<dbReference type="EMBL" id="JAANYQ010000003">
    <property type="protein sequence ID" value="KAF4125112.1"/>
    <property type="molecule type" value="Genomic_DNA"/>
</dbReference>
<evidence type="ECO:0000313" key="12">
    <source>
        <dbReference type="Proteomes" id="UP000749293"/>
    </source>
</evidence>
<comment type="caution">
    <text evidence="11">The sequence shown here is derived from an EMBL/GenBank/DDBJ whole genome shotgun (WGS) entry which is preliminary data.</text>
</comment>
<evidence type="ECO:0000256" key="9">
    <source>
        <dbReference type="SAM" id="MobiDB-lite"/>
    </source>
</evidence>
<dbReference type="InterPro" id="IPR006186">
    <property type="entry name" value="Ser/Thr-sp_prot-phosphatase"/>
</dbReference>
<comment type="catalytic activity">
    <reaction evidence="7 8">
        <text>O-phospho-L-threonyl-[protein] + H2O = L-threonyl-[protein] + phosphate</text>
        <dbReference type="Rhea" id="RHEA:47004"/>
        <dbReference type="Rhea" id="RHEA-COMP:11060"/>
        <dbReference type="Rhea" id="RHEA-COMP:11605"/>
        <dbReference type="ChEBI" id="CHEBI:15377"/>
        <dbReference type="ChEBI" id="CHEBI:30013"/>
        <dbReference type="ChEBI" id="CHEBI:43474"/>
        <dbReference type="ChEBI" id="CHEBI:61977"/>
        <dbReference type="EC" id="3.1.3.16"/>
    </reaction>
</comment>
<feature type="compositionally biased region" description="Polar residues" evidence="9">
    <location>
        <begin position="15"/>
        <end position="25"/>
    </location>
</feature>
<feature type="compositionally biased region" description="Polar residues" evidence="9">
    <location>
        <begin position="138"/>
        <end position="150"/>
    </location>
</feature>
<evidence type="ECO:0000313" key="11">
    <source>
        <dbReference type="EMBL" id="KAF4125112.1"/>
    </source>
</evidence>
<reference evidence="11" key="1">
    <citation type="submission" date="2020-03" db="EMBL/GenBank/DDBJ databases">
        <title>Site-based positive gene gene selection in Geosmithia morbida across the United States reveals a broad range of putative effectors and factors for local host and environmental adapation.</title>
        <authorList>
            <person name="Onufrak A."/>
            <person name="Murdoch R.W."/>
            <person name="Gazis R."/>
            <person name="Huff M."/>
            <person name="Staton M."/>
            <person name="Klingeman W."/>
            <person name="Hadziabdic D."/>
        </authorList>
    </citation>
    <scope>NUCLEOTIDE SEQUENCE</scope>
    <source>
        <strain evidence="11">1262</strain>
    </source>
</reference>
<comment type="cofactor">
    <cofactor evidence="1 7">
        <name>Mn(2+)</name>
        <dbReference type="ChEBI" id="CHEBI:29035"/>
    </cofactor>
</comment>
<dbReference type="GO" id="GO:0004722">
    <property type="term" value="F:protein serine/threonine phosphatase activity"/>
    <property type="evidence" value="ECO:0007669"/>
    <property type="project" value="UniProtKB-UniRule"/>
</dbReference>
<dbReference type="Pfam" id="PF16891">
    <property type="entry name" value="STPPase_N"/>
    <property type="match status" value="1"/>
</dbReference>
<dbReference type="InterPro" id="IPR029052">
    <property type="entry name" value="Metallo-depent_PP-like"/>
</dbReference>
<feature type="compositionally biased region" description="Low complexity" evidence="9">
    <location>
        <begin position="107"/>
        <end position="121"/>
    </location>
</feature>
<dbReference type="InterPro" id="IPR050341">
    <property type="entry name" value="PP1_catalytic_subunit"/>
</dbReference>
<dbReference type="PANTHER" id="PTHR11668">
    <property type="entry name" value="SERINE/THREONINE PROTEIN PHOSPHATASE"/>
    <property type="match status" value="1"/>
</dbReference>
<feature type="domain" description="Serine/threonine specific protein phosphatases" evidence="10">
    <location>
        <begin position="331"/>
        <end position="336"/>
    </location>
</feature>
<gene>
    <name evidence="11" type="ORF">GMORB2_3951</name>
</gene>
<dbReference type="PRINTS" id="PR00114">
    <property type="entry name" value="STPHPHTASE"/>
</dbReference>
<sequence>MGNQSSKEGGGSGNDAFQSYPSLSKSDTKESSRSFRSLRSKIPGGSGGSGGAKTDSPRASSNLVNGENSSGSNGNSNVDGAASVRSGKNRRSSASRNSRSDLPHMRSASTDLTSAASAMDSPILDDQPPPSPVQSQSMKSGQHSDLSAAQASGEVDHVSDQPPGAVANANTSTLQPGASILVKRENAVNPVIVAAPPDPTKGESGPNMSMSDIKDIDLDDFIKRLLDAGYSAKTTKAVCLKNAEIVAICQQAREVLLSQPALLELDAPVKIVGDVHGQYTDLIRMFEMCGFPPNANYLFLGDYVDRGKQSLETILLLLCYKLKYPQNFFLLRGNHECANVTRVYGFYDECKRRCNVKIWKTFIDCFNTLPIASIVAGKIFCVHGGLSPALSHMDDIRNIARPTDVPDYGLLNDLLWSDPADMDSDWEPNERGVSYCFGKRVITDFLAVHDFDLICRAHMVVEDGYEFFNDKVLVTVFSAPNYCGEFDNWGAVMSVSSELLCSFELIKPLDSSALKNHIKKGRNKRQQMLNSPPASVHPQSV</sequence>
<evidence type="ECO:0000256" key="5">
    <source>
        <dbReference type="ARBA" id="ARBA00023211"/>
    </source>
</evidence>
<evidence type="ECO:0000256" key="3">
    <source>
        <dbReference type="ARBA" id="ARBA00022801"/>
    </source>
</evidence>
<dbReference type="SUPFAM" id="SSF56300">
    <property type="entry name" value="Metallo-dependent phosphatases"/>
    <property type="match status" value="1"/>
</dbReference>
<dbReference type="RefSeq" id="XP_035323764.1">
    <property type="nucleotide sequence ID" value="XM_035465927.1"/>
</dbReference>
<dbReference type="GO" id="GO:0005634">
    <property type="term" value="C:nucleus"/>
    <property type="evidence" value="ECO:0007669"/>
    <property type="project" value="TreeGrafter"/>
</dbReference>
<name>A0A9P4YYZ7_9HYPO</name>
<dbReference type="InterPro" id="IPR004843">
    <property type="entry name" value="Calcineurin-like_PHP"/>
</dbReference>
<feature type="compositionally biased region" description="Low complexity" evidence="9">
    <location>
        <begin position="60"/>
        <end position="77"/>
    </location>
</feature>
<evidence type="ECO:0000256" key="8">
    <source>
        <dbReference type="RuleBase" id="RU004273"/>
    </source>
</evidence>
<keyword evidence="5 7" id="KW-0464">Manganese</keyword>
<evidence type="ECO:0000256" key="1">
    <source>
        <dbReference type="ARBA" id="ARBA00001936"/>
    </source>
</evidence>
<comment type="catalytic activity">
    <reaction evidence="7">
        <text>O-phospho-L-seryl-[protein] + H2O = L-seryl-[protein] + phosphate</text>
        <dbReference type="Rhea" id="RHEA:20629"/>
        <dbReference type="Rhea" id="RHEA-COMP:9863"/>
        <dbReference type="Rhea" id="RHEA-COMP:11604"/>
        <dbReference type="ChEBI" id="CHEBI:15377"/>
        <dbReference type="ChEBI" id="CHEBI:29999"/>
        <dbReference type="ChEBI" id="CHEBI:43474"/>
        <dbReference type="ChEBI" id="CHEBI:83421"/>
        <dbReference type="EC" id="3.1.3.16"/>
    </reaction>
</comment>
<dbReference type="PANTHER" id="PTHR11668:SF484">
    <property type="entry name" value="SERINE_THREONINE-PROTEIN PHOSPHATASE PP-Z1-RELATED"/>
    <property type="match status" value="1"/>
</dbReference>
<dbReference type="PIRSF" id="PIRSF000909">
    <property type="entry name" value="PPPtase_PPZ"/>
    <property type="match status" value="1"/>
</dbReference>
<evidence type="ECO:0000256" key="4">
    <source>
        <dbReference type="ARBA" id="ARBA00022912"/>
    </source>
</evidence>
<feature type="compositionally biased region" description="Polar residues" evidence="9">
    <location>
        <begin position="526"/>
        <end position="541"/>
    </location>
</feature>
<evidence type="ECO:0000256" key="2">
    <source>
        <dbReference type="ARBA" id="ARBA00022723"/>
    </source>
</evidence>
<organism evidence="11 12">
    <name type="scientific">Geosmithia morbida</name>
    <dbReference type="NCBI Taxonomy" id="1094350"/>
    <lineage>
        <taxon>Eukaryota</taxon>
        <taxon>Fungi</taxon>
        <taxon>Dikarya</taxon>
        <taxon>Ascomycota</taxon>
        <taxon>Pezizomycotina</taxon>
        <taxon>Sordariomycetes</taxon>
        <taxon>Hypocreomycetidae</taxon>
        <taxon>Hypocreales</taxon>
        <taxon>Bionectriaceae</taxon>
        <taxon>Geosmithia</taxon>
    </lineage>
</organism>
<proteinExistence type="inferred from homology"/>
<evidence type="ECO:0000256" key="6">
    <source>
        <dbReference type="ARBA" id="ARBA00029458"/>
    </source>
</evidence>
<evidence type="ECO:0000259" key="10">
    <source>
        <dbReference type="PROSITE" id="PS00125"/>
    </source>
</evidence>
<dbReference type="InterPro" id="IPR011159">
    <property type="entry name" value="PPPtase_PPZ/Ppq1"/>
</dbReference>
<keyword evidence="12" id="KW-1185">Reference proteome</keyword>
<keyword evidence="2 7" id="KW-0479">Metal-binding</keyword>
<dbReference type="Gene3D" id="3.60.21.10">
    <property type="match status" value="1"/>
</dbReference>
<dbReference type="SMART" id="SM00156">
    <property type="entry name" value="PP2Ac"/>
    <property type="match status" value="1"/>
</dbReference>
<comment type="subcellular location">
    <subcellularLocation>
        <location evidence="7">Cytoplasm</location>
    </subcellularLocation>
</comment>
<dbReference type="PROSITE" id="PS00125">
    <property type="entry name" value="SER_THR_PHOSPHATASE"/>
    <property type="match status" value="1"/>
</dbReference>
<dbReference type="InterPro" id="IPR031675">
    <property type="entry name" value="STPPase_N"/>
</dbReference>